<feature type="signal peptide" evidence="1">
    <location>
        <begin position="1"/>
        <end position="20"/>
    </location>
</feature>
<evidence type="ECO:0000313" key="3">
    <source>
        <dbReference type="Proteomes" id="UP000309594"/>
    </source>
</evidence>
<comment type="caution">
    <text evidence="2">The sequence shown here is derived from an EMBL/GenBank/DDBJ whole genome shotgun (WGS) entry which is preliminary data.</text>
</comment>
<keyword evidence="1" id="KW-0732">Signal</keyword>
<evidence type="ECO:0008006" key="4">
    <source>
        <dbReference type="Google" id="ProtNLM"/>
    </source>
</evidence>
<dbReference type="AlphaFoldDB" id="A0A4U1GB09"/>
<name>A0A4U1GB09_9SPHI</name>
<evidence type="ECO:0000256" key="1">
    <source>
        <dbReference type="SAM" id="SignalP"/>
    </source>
</evidence>
<accession>A0A4U1GB09</accession>
<protein>
    <recommendedName>
        <fullName evidence="4">WG repeat-containing protein</fullName>
    </recommendedName>
</protein>
<gene>
    <name evidence="2" type="ORF">FBD94_14175</name>
</gene>
<dbReference type="EMBL" id="SWDX01000005">
    <property type="protein sequence ID" value="TKC60060.1"/>
    <property type="molecule type" value="Genomic_DNA"/>
</dbReference>
<proteinExistence type="predicted"/>
<reference evidence="2 3" key="1">
    <citation type="submission" date="2019-04" db="EMBL/GenBank/DDBJ databases">
        <title>Pedobacter sp. RP-1-16 sp. nov., isolated from Arctic soil.</title>
        <authorList>
            <person name="Dahal R.H."/>
            <person name="Kim D.-U."/>
        </authorList>
    </citation>
    <scope>NUCLEOTIDE SEQUENCE [LARGE SCALE GENOMIC DNA]</scope>
    <source>
        <strain evidence="2 3">RP-1-16</strain>
    </source>
</reference>
<evidence type="ECO:0000313" key="2">
    <source>
        <dbReference type="EMBL" id="TKC60060.1"/>
    </source>
</evidence>
<feature type="chain" id="PRO_5020500517" description="WG repeat-containing protein" evidence="1">
    <location>
        <begin position="21"/>
        <end position="219"/>
    </location>
</feature>
<dbReference type="Proteomes" id="UP000309594">
    <property type="component" value="Unassembled WGS sequence"/>
</dbReference>
<sequence>MNYKKLLILSLMLCIGLAGKAQEFLSAKFTIEDYKKGVQEVELTYNTFIIGISPKGEIAFIEPLKRSRPNQWDDFEDNPVRGLKNLGNLKVTYYDNFDKIKAGKIKSIDGIAFDYYGTFDMHDPKGSLKSIGKMAINYNNVFDMREPKGTFKSIGDISIKYNNVFDRGEIQESLKSIGPVQITWYKEDEEKHGKIRSIRGNTQALYVTKAKYHNNNNLK</sequence>
<dbReference type="RefSeq" id="WP_136880660.1">
    <property type="nucleotide sequence ID" value="NZ_SWDX01000005.1"/>
</dbReference>
<organism evidence="2 3">
    <name type="scientific">Pedobacter hiemivivus</name>
    <dbReference type="NCBI Taxonomy" id="2530454"/>
    <lineage>
        <taxon>Bacteria</taxon>
        <taxon>Pseudomonadati</taxon>
        <taxon>Bacteroidota</taxon>
        <taxon>Sphingobacteriia</taxon>
        <taxon>Sphingobacteriales</taxon>
        <taxon>Sphingobacteriaceae</taxon>
        <taxon>Pedobacter</taxon>
    </lineage>
</organism>